<dbReference type="InterPro" id="IPR001537">
    <property type="entry name" value="SpoU_MeTrfase"/>
</dbReference>
<organism evidence="5 6">
    <name type="scientific">Candidatus Wallbacteria bacterium HGW-Wallbacteria-1</name>
    <dbReference type="NCBI Taxonomy" id="2013854"/>
    <lineage>
        <taxon>Bacteria</taxon>
        <taxon>Candidatus Walliibacteriota</taxon>
    </lineage>
</organism>
<feature type="domain" description="RNA 2-O ribose methyltransferase substrate binding" evidence="4">
    <location>
        <begin position="40"/>
        <end position="116"/>
    </location>
</feature>
<evidence type="ECO:0000256" key="3">
    <source>
        <dbReference type="ARBA" id="ARBA00022679"/>
    </source>
</evidence>
<dbReference type="GO" id="GO:0006396">
    <property type="term" value="P:RNA processing"/>
    <property type="evidence" value="ECO:0007669"/>
    <property type="project" value="InterPro"/>
</dbReference>
<name>A0A2N1PRK9_9BACT</name>
<dbReference type="InterPro" id="IPR013123">
    <property type="entry name" value="SpoU_subst-bd"/>
</dbReference>
<reference evidence="5 6" key="1">
    <citation type="journal article" date="2017" name="ISME J.">
        <title>Potential for microbial H2 and metal transformations associated with novel bacteria and archaea in deep terrestrial subsurface sediments.</title>
        <authorList>
            <person name="Hernsdorf A.W."/>
            <person name="Amano Y."/>
            <person name="Miyakawa K."/>
            <person name="Ise K."/>
            <person name="Suzuki Y."/>
            <person name="Anantharaman K."/>
            <person name="Probst A."/>
            <person name="Burstein D."/>
            <person name="Thomas B.C."/>
            <person name="Banfield J.F."/>
        </authorList>
    </citation>
    <scope>NUCLEOTIDE SEQUENCE [LARGE SCALE GENOMIC DNA]</scope>
    <source>
        <strain evidence="5">HGW-Wallbacteria-1</strain>
    </source>
</reference>
<evidence type="ECO:0000256" key="2">
    <source>
        <dbReference type="ARBA" id="ARBA00022603"/>
    </source>
</evidence>
<evidence type="ECO:0000259" key="4">
    <source>
        <dbReference type="SMART" id="SM00967"/>
    </source>
</evidence>
<dbReference type="GO" id="GO:0032259">
    <property type="term" value="P:methylation"/>
    <property type="evidence" value="ECO:0007669"/>
    <property type="project" value="UniProtKB-KW"/>
</dbReference>
<dbReference type="Gene3D" id="3.40.1280.10">
    <property type="match status" value="1"/>
</dbReference>
<dbReference type="GO" id="GO:0003723">
    <property type="term" value="F:RNA binding"/>
    <property type="evidence" value="ECO:0007669"/>
    <property type="project" value="InterPro"/>
</dbReference>
<sequence>MFFPLSSLYNINCSVDVQCERKEKSGISPGITVIMNNTVDLPGKHPVIEALRAGRKCRKIVFYEGIEKNPRTREIEELAKNLGIQIQLRDKEHFEEKFPHINHQSVYAVVEKRPTLEIEDLIAEAGKLNPNPFLVIMDKILYPQNMGAVIRTAECAGAHGIIIPKRRTAEIGMSVSKISAGAVEHMMLAETSNIVRAMKTLKKNGYWIGGATMEGATLYTEVDYSGPFALVVGNEEKGIGPAVLKECDFRISIPLLGRIDSLNASVAAGILIYEVARQRGFQKAHGQNSED</sequence>
<dbReference type="InterPro" id="IPR029064">
    <property type="entry name" value="Ribosomal_eL30-like_sf"/>
</dbReference>
<dbReference type="GO" id="GO:0005829">
    <property type="term" value="C:cytosol"/>
    <property type="evidence" value="ECO:0007669"/>
    <property type="project" value="TreeGrafter"/>
</dbReference>
<dbReference type="PANTHER" id="PTHR46429:SF1">
    <property type="entry name" value="23S RRNA (GUANOSINE-2'-O-)-METHYLTRANSFERASE RLMB"/>
    <property type="match status" value="1"/>
</dbReference>
<dbReference type="AlphaFoldDB" id="A0A2N1PRK9"/>
<comment type="caution">
    <text evidence="5">The sequence shown here is derived from an EMBL/GenBank/DDBJ whole genome shotgun (WGS) entry which is preliminary data.</text>
</comment>
<evidence type="ECO:0000313" key="6">
    <source>
        <dbReference type="Proteomes" id="UP000233256"/>
    </source>
</evidence>
<dbReference type="SUPFAM" id="SSF75217">
    <property type="entry name" value="alpha/beta knot"/>
    <property type="match status" value="1"/>
</dbReference>
<dbReference type="InterPro" id="IPR029028">
    <property type="entry name" value="Alpha/beta_knot_MTases"/>
</dbReference>
<dbReference type="Pfam" id="PF08032">
    <property type="entry name" value="SpoU_sub_bind"/>
    <property type="match status" value="1"/>
</dbReference>
<evidence type="ECO:0000256" key="1">
    <source>
        <dbReference type="ARBA" id="ARBA00007228"/>
    </source>
</evidence>
<evidence type="ECO:0000313" key="5">
    <source>
        <dbReference type="EMBL" id="PKK90969.1"/>
    </source>
</evidence>
<dbReference type="Gene3D" id="3.30.1330.30">
    <property type="match status" value="1"/>
</dbReference>
<dbReference type="Proteomes" id="UP000233256">
    <property type="component" value="Unassembled WGS sequence"/>
</dbReference>
<dbReference type="PANTHER" id="PTHR46429">
    <property type="entry name" value="23S RRNA (GUANOSINE-2'-O-)-METHYLTRANSFERASE RLMB"/>
    <property type="match status" value="1"/>
</dbReference>
<accession>A0A2N1PRK9</accession>
<dbReference type="Pfam" id="PF00588">
    <property type="entry name" value="SpoU_methylase"/>
    <property type="match status" value="1"/>
</dbReference>
<dbReference type="GO" id="GO:0008173">
    <property type="term" value="F:RNA methyltransferase activity"/>
    <property type="evidence" value="ECO:0007669"/>
    <property type="project" value="InterPro"/>
</dbReference>
<dbReference type="EMBL" id="PGXC01000003">
    <property type="protein sequence ID" value="PKK90969.1"/>
    <property type="molecule type" value="Genomic_DNA"/>
</dbReference>
<dbReference type="CDD" id="cd18103">
    <property type="entry name" value="SpoU-like_RlmB"/>
    <property type="match status" value="1"/>
</dbReference>
<keyword evidence="2 5" id="KW-0489">Methyltransferase</keyword>
<dbReference type="SMART" id="SM00967">
    <property type="entry name" value="SpoU_sub_bind"/>
    <property type="match status" value="1"/>
</dbReference>
<dbReference type="SUPFAM" id="SSF55315">
    <property type="entry name" value="L30e-like"/>
    <property type="match status" value="1"/>
</dbReference>
<protein>
    <submittedName>
        <fullName evidence="5">23S rRNA (Guanosine(2251)-2'-O)-methyltransferase RlmB</fullName>
    </submittedName>
</protein>
<dbReference type="InterPro" id="IPR004441">
    <property type="entry name" value="rRNA_MeTrfase_TrmH"/>
</dbReference>
<dbReference type="InterPro" id="IPR029026">
    <property type="entry name" value="tRNA_m1G_MTases_N"/>
</dbReference>
<dbReference type="NCBIfam" id="TIGR00186">
    <property type="entry name" value="rRNA_methyl_3"/>
    <property type="match status" value="1"/>
</dbReference>
<comment type="similarity">
    <text evidence="1">Belongs to the class IV-like SAM-binding methyltransferase superfamily. RNA methyltransferase TrmH family.</text>
</comment>
<gene>
    <name evidence="5" type="ORF">CVV64_04145</name>
</gene>
<keyword evidence="3 5" id="KW-0808">Transferase</keyword>
<dbReference type="FunFam" id="3.40.1280.10:FF:000008">
    <property type="entry name" value="Group 3 RNA methyltransferase TrmH"/>
    <property type="match status" value="1"/>
</dbReference>
<proteinExistence type="inferred from homology"/>